<feature type="binding site" evidence="5">
    <location>
        <begin position="99"/>
        <end position="101"/>
    </location>
    <ligand>
        <name>substrate</name>
    </ligand>
</feature>
<reference evidence="8 9" key="1">
    <citation type="submission" date="2022-10" db="EMBL/GenBank/DDBJ databases">
        <title>The complete genomes of actinobacterial strains from the NBC collection.</title>
        <authorList>
            <person name="Joergensen T.S."/>
            <person name="Alvarez Arevalo M."/>
            <person name="Sterndorff E.B."/>
            <person name="Faurdal D."/>
            <person name="Vuksanovic O."/>
            <person name="Mourched A.-S."/>
            <person name="Charusanti P."/>
            <person name="Shaw S."/>
            <person name="Blin K."/>
            <person name="Weber T."/>
        </authorList>
    </citation>
    <scope>NUCLEOTIDE SEQUENCE [LARGE SCALE GENOMIC DNA]</scope>
    <source>
        <strain evidence="8 9">NBC 01809</strain>
    </source>
</reference>
<evidence type="ECO:0000256" key="5">
    <source>
        <dbReference type="HAMAP-Rule" id="MF_00116"/>
    </source>
</evidence>
<dbReference type="Gene3D" id="2.70.40.10">
    <property type="match status" value="1"/>
</dbReference>
<dbReference type="PANTHER" id="PTHR11241:SF0">
    <property type="entry name" value="DEOXYURIDINE 5'-TRIPHOSPHATE NUCLEOTIDOHYDROLASE"/>
    <property type="match status" value="1"/>
</dbReference>
<dbReference type="SUPFAM" id="SSF51283">
    <property type="entry name" value="dUTPase-like"/>
    <property type="match status" value="1"/>
</dbReference>
<evidence type="ECO:0000256" key="6">
    <source>
        <dbReference type="SAM" id="MobiDB-lite"/>
    </source>
</evidence>
<proteinExistence type="inferred from homology"/>
<comment type="similarity">
    <text evidence="1 5">Belongs to the dUTPase family.</text>
</comment>
<dbReference type="InterPro" id="IPR029054">
    <property type="entry name" value="dUTPase-like"/>
</dbReference>
<feature type="region of interest" description="Disordered" evidence="6">
    <location>
        <begin position="143"/>
        <end position="212"/>
    </location>
</feature>
<dbReference type="InterPro" id="IPR033704">
    <property type="entry name" value="dUTPase_trimeric"/>
</dbReference>
<dbReference type="EMBL" id="CP109071">
    <property type="protein sequence ID" value="WSA33300.1"/>
    <property type="molecule type" value="Genomic_DNA"/>
</dbReference>
<dbReference type="Pfam" id="PF00692">
    <property type="entry name" value="dUTPase"/>
    <property type="match status" value="1"/>
</dbReference>
<dbReference type="NCBIfam" id="TIGR00576">
    <property type="entry name" value="dut"/>
    <property type="match status" value="1"/>
</dbReference>
<evidence type="ECO:0000313" key="8">
    <source>
        <dbReference type="EMBL" id="WSA33300.1"/>
    </source>
</evidence>
<organism evidence="8 9">
    <name type="scientific">Micromonospora peucetia</name>
    <dbReference type="NCBI Taxonomy" id="47871"/>
    <lineage>
        <taxon>Bacteria</taxon>
        <taxon>Bacillati</taxon>
        <taxon>Actinomycetota</taxon>
        <taxon>Actinomycetes</taxon>
        <taxon>Micromonosporales</taxon>
        <taxon>Micromonosporaceae</taxon>
        <taxon>Micromonospora</taxon>
    </lineage>
</organism>
<dbReference type="Proteomes" id="UP001334804">
    <property type="component" value="Chromosome"/>
</dbReference>
<name>A0ABZ1EGX5_9ACTN</name>
<dbReference type="NCBIfam" id="NF001862">
    <property type="entry name" value="PRK00601.1"/>
    <property type="match status" value="1"/>
</dbReference>
<evidence type="ECO:0000256" key="3">
    <source>
        <dbReference type="ARBA" id="ARBA00023080"/>
    </source>
</evidence>
<feature type="compositionally biased region" description="Gly residues" evidence="6">
    <location>
        <begin position="154"/>
        <end position="165"/>
    </location>
</feature>
<evidence type="ECO:0000259" key="7">
    <source>
        <dbReference type="Pfam" id="PF00692"/>
    </source>
</evidence>
<feature type="domain" description="dUTPase-like" evidence="7">
    <location>
        <begin position="32"/>
        <end position="162"/>
    </location>
</feature>
<feature type="binding site" evidence="5">
    <location>
        <begin position="82"/>
        <end position="84"/>
    </location>
    <ligand>
        <name>substrate</name>
    </ligand>
</feature>
<keyword evidence="5" id="KW-0460">Magnesium</keyword>
<gene>
    <name evidence="5 8" type="primary">dut</name>
    <name evidence="8" type="ORF">OIE14_04335</name>
</gene>
<dbReference type="InterPro" id="IPR036157">
    <property type="entry name" value="dUTPase-like_sf"/>
</dbReference>
<dbReference type="EC" id="3.6.1.23" evidence="5"/>
<evidence type="ECO:0000256" key="1">
    <source>
        <dbReference type="ARBA" id="ARBA00006581"/>
    </source>
</evidence>
<dbReference type="PANTHER" id="PTHR11241">
    <property type="entry name" value="DEOXYURIDINE 5'-TRIPHOSPHATE NUCLEOTIDOHYDROLASE"/>
    <property type="match status" value="1"/>
</dbReference>
<dbReference type="CDD" id="cd07557">
    <property type="entry name" value="trimeric_dUTPase"/>
    <property type="match status" value="1"/>
</dbReference>
<protein>
    <recommendedName>
        <fullName evidence="5">Deoxyuridine 5'-triphosphate nucleotidohydrolase</fullName>
        <shortName evidence="5">dUTPase</shortName>
        <ecNumber evidence="5">3.6.1.23</ecNumber>
    </recommendedName>
    <alternativeName>
        <fullName evidence="5">dUTP pyrophosphatase</fullName>
    </alternativeName>
</protein>
<sequence>MAGSPQENGRKRGTVTDVVPVPVPVRQLDSELPLPAYAHPGDAGADLVAAADVELPPGGRALVPTGVAIALPEGYVGLVHPRSGLAARLGVTVLNAPGTVDAGYRGEILVNLINHDRDTPAKISRGDRIAQLVVQRVARADFRPTPELPASRRGTGGHGSTGGHAGLVPSPSAGGGRGVSPAAPDGRRVPDTPDARREERDRAGGRTEEVAG</sequence>
<dbReference type="GO" id="GO:0004170">
    <property type="term" value="F:dUTP diphosphatase activity"/>
    <property type="evidence" value="ECO:0007669"/>
    <property type="project" value="UniProtKB-EC"/>
</dbReference>
<comment type="cofactor">
    <cofactor evidence="5">
        <name>Mg(2+)</name>
        <dbReference type="ChEBI" id="CHEBI:18420"/>
    </cofactor>
</comment>
<evidence type="ECO:0000256" key="2">
    <source>
        <dbReference type="ARBA" id="ARBA00022801"/>
    </source>
</evidence>
<dbReference type="InterPro" id="IPR008181">
    <property type="entry name" value="dUTPase"/>
</dbReference>
<comment type="caution">
    <text evidence="5">Lacks conserved residue(s) required for the propagation of feature annotation.</text>
</comment>
<comment type="function">
    <text evidence="5">This enzyme is involved in nucleotide metabolism: it produces dUMP, the immediate precursor of thymidine nucleotides and it decreases the intracellular concentration of dUTP so that uracil cannot be incorporated into DNA.</text>
</comment>
<keyword evidence="3 5" id="KW-0546">Nucleotide metabolism</keyword>
<evidence type="ECO:0000256" key="4">
    <source>
        <dbReference type="ARBA" id="ARBA00047686"/>
    </source>
</evidence>
<comment type="pathway">
    <text evidence="5">Pyrimidine metabolism; dUMP biosynthesis; dUMP from dCTP (dUTP route): step 2/2.</text>
</comment>
<feature type="binding site" evidence="5">
    <location>
        <position position="95"/>
    </location>
    <ligand>
        <name>substrate</name>
    </ligand>
</feature>
<keyword evidence="9" id="KW-1185">Reference proteome</keyword>
<dbReference type="HAMAP" id="MF_00116">
    <property type="entry name" value="dUTPase_bact"/>
    <property type="match status" value="1"/>
</dbReference>
<comment type="catalytic activity">
    <reaction evidence="4 5">
        <text>dUTP + H2O = dUMP + diphosphate + H(+)</text>
        <dbReference type="Rhea" id="RHEA:10248"/>
        <dbReference type="ChEBI" id="CHEBI:15377"/>
        <dbReference type="ChEBI" id="CHEBI:15378"/>
        <dbReference type="ChEBI" id="CHEBI:33019"/>
        <dbReference type="ChEBI" id="CHEBI:61555"/>
        <dbReference type="ChEBI" id="CHEBI:246422"/>
        <dbReference type="EC" id="3.6.1.23"/>
    </reaction>
</comment>
<feature type="compositionally biased region" description="Basic and acidic residues" evidence="6">
    <location>
        <begin position="185"/>
        <end position="212"/>
    </location>
</feature>
<keyword evidence="2 5" id="KW-0378">Hydrolase</keyword>
<accession>A0ABZ1EGX5</accession>
<keyword evidence="5" id="KW-0479">Metal-binding</keyword>
<evidence type="ECO:0000313" key="9">
    <source>
        <dbReference type="Proteomes" id="UP001334804"/>
    </source>
</evidence>